<protein>
    <submittedName>
        <fullName evidence="8">Zinc-binding dehydrogenase</fullName>
    </submittedName>
</protein>
<evidence type="ECO:0000256" key="4">
    <source>
        <dbReference type="ARBA" id="ARBA00023002"/>
    </source>
</evidence>
<proteinExistence type="inferred from homology"/>
<dbReference type="Proteomes" id="UP001501598">
    <property type="component" value="Unassembled WGS sequence"/>
</dbReference>
<feature type="domain" description="Alcohol dehydrogenase-like C-terminal" evidence="6">
    <location>
        <begin position="194"/>
        <end position="328"/>
    </location>
</feature>
<dbReference type="InterPro" id="IPR002328">
    <property type="entry name" value="ADH_Zn_CS"/>
</dbReference>
<evidence type="ECO:0000259" key="7">
    <source>
        <dbReference type="Pfam" id="PF08240"/>
    </source>
</evidence>
<feature type="domain" description="Alcohol dehydrogenase-like N-terminal" evidence="7">
    <location>
        <begin position="28"/>
        <end position="155"/>
    </location>
</feature>
<comment type="cofactor">
    <cofactor evidence="1 5">
        <name>Zn(2+)</name>
        <dbReference type="ChEBI" id="CHEBI:29105"/>
    </cofactor>
</comment>
<evidence type="ECO:0000256" key="2">
    <source>
        <dbReference type="ARBA" id="ARBA00022723"/>
    </source>
</evidence>
<dbReference type="CDD" id="cd08231">
    <property type="entry name" value="MDR_TM0436_like"/>
    <property type="match status" value="1"/>
</dbReference>
<dbReference type="InterPro" id="IPR036291">
    <property type="entry name" value="NAD(P)-bd_dom_sf"/>
</dbReference>
<dbReference type="InterPro" id="IPR011032">
    <property type="entry name" value="GroES-like_sf"/>
</dbReference>
<evidence type="ECO:0000256" key="5">
    <source>
        <dbReference type="RuleBase" id="RU361277"/>
    </source>
</evidence>
<dbReference type="Gene3D" id="3.40.50.720">
    <property type="entry name" value="NAD(P)-binding Rossmann-like Domain"/>
    <property type="match status" value="1"/>
</dbReference>
<dbReference type="RefSeq" id="WP_345411730.1">
    <property type="nucleotide sequence ID" value="NZ_BAABGT010000003.1"/>
</dbReference>
<comment type="caution">
    <text evidence="8">The sequence shown here is derived from an EMBL/GenBank/DDBJ whole genome shotgun (WGS) entry which is preliminary data.</text>
</comment>
<evidence type="ECO:0000256" key="3">
    <source>
        <dbReference type="ARBA" id="ARBA00022833"/>
    </source>
</evidence>
<dbReference type="Gene3D" id="3.90.180.10">
    <property type="entry name" value="Medium-chain alcohol dehydrogenases, catalytic domain"/>
    <property type="match status" value="1"/>
</dbReference>
<dbReference type="InterPro" id="IPR050129">
    <property type="entry name" value="Zn_alcohol_dh"/>
</dbReference>
<evidence type="ECO:0000313" key="9">
    <source>
        <dbReference type="Proteomes" id="UP001501598"/>
    </source>
</evidence>
<evidence type="ECO:0000259" key="6">
    <source>
        <dbReference type="Pfam" id="PF00107"/>
    </source>
</evidence>
<keyword evidence="9" id="KW-1185">Reference proteome</keyword>
<dbReference type="PANTHER" id="PTHR43401:SF2">
    <property type="entry name" value="L-THREONINE 3-DEHYDROGENASE"/>
    <property type="match status" value="1"/>
</dbReference>
<dbReference type="Pfam" id="PF00107">
    <property type="entry name" value="ADH_zinc_N"/>
    <property type="match status" value="1"/>
</dbReference>
<keyword evidence="3 5" id="KW-0862">Zinc</keyword>
<keyword evidence="4" id="KW-0560">Oxidoreductase</keyword>
<evidence type="ECO:0000313" key="8">
    <source>
        <dbReference type="EMBL" id="GAA4535866.1"/>
    </source>
</evidence>
<dbReference type="SUPFAM" id="SSF51735">
    <property type="entry name" value="NAD(P)-binding Rossmann-fold domains"/>
    <property type="match status" value="1"/>
</dbReference>
<dbReference type="SUPFAM" id="SSF50129">
    <property type="entry name" value="GroES-like"/>
    <property type="match status" value="1"/>
</dbReference>
<dbReference type="InterPro" id="IPR013149">
    <property type="entry name" value="ADH-like_C"/>
</dbReference>
<sequence length="368" mass="38426">MSETGRAVLFHGDRRLEVAELPVLPPHPDGLTVRITRANVCGSDVHAWLGHFDMTRMGATLPTVLGHEATGTVAALGDNVSTDALGRPLAVGDRVVFAYYQPCGQCRSCVRGRPNACVKQKMAMFGSAAEPPHFVGVFGDYFSLGPRATLLKAPDSVPDAVLAGANCALAQVISGFDEVPVEQGDAVVIQGAGGLGLYATAVARDRGAGAVIVVDANPDRLELARGFGATDVVDMSELPEARDRARVVRKLTGGWGADVVVEVAGTPHAVPEGLTMVGPHGKYLIMGAVGSTEAVPIAPSRIILGNLTVRGVGFYRPASLVRAVDFLTRTVERLPYDALAGEALPLEELGDALEAARSQSVARPAIVI</sequence>
<dbReference type="EMBL" id="BAABGT010000003">
    <property type="protein sequence ID" value="GAA4535866.1"/>
    <property type="molecule type" value="Genomic_DNA"/>
</dbReference>
<dbReference type="Pfam" id="PF08240">
    <property type="entry name" value="ADH_N"/>
    <property type="match status" value="1"/>
</dbReference>
<accession>A0ABP8RDK8</accession>
<dbReference type="InterPro" id="IPR013154">
    <property type="entry name" value="ADH-like_N"/>
</dbReference>
<name>A0ABP8RDK8_9PSEU</name>
<comment type="similarity">
    <text evidence="5">Belongs to the zinc-containing alcohol dehydrogenase family.</text>
</comment>
<keyword evidence="2 5" id="KW-0479">Metal-binding</keyword>
<organism evidence="8 9">
    <name type="scientific">Pseudonocardia xishanensis</name>
    <dbReference type="NCBI Taxonomy" id="630995"/>
    <lineage>
        <taxon>Bacteria</taxon>
        <taxon>Bacillati</taxon>
        <taxon>Actinomycetota</taxon>
        <taxon>Actinomycetes</taxon>
        <taxon>Pseudonocardiales</taxon>
        <taxon>Pseudonocardiaceae</taxon>
        <taxon>Pseudonocardia</taxon>
    </lineage>
</organism>
<dbReference type="PANTHER" id="PTHR43401">
    <property type="entry name" value="L-THREONINE 3-DEHYDROGENASE"/>
    <property type="match status" value="1"/>
</dbReference>
<gene>
    <name evidence="8" type="ORF">GCM10023175_02030</name>
</gene>
<evidence type="ECO:0000256" key="1">
    <source>
        <dbReference type="ARBA" id="ARBA00001947"/>
    </source>
</evidence>
<dbReference type="PROSITE" id="PS00059">
    <property type="entry name" value="ADH_ZINC"/>
    <property type="match status" value="1"/>
</dbReference>
<reference evidence="9" key="1">
    <citation type="journal article" date="2019" name="Int. J. Syst. Evol. Microbiol.">
        <title>The Global Catalogue of Microorganisms (GCM) 10K type strain sequencing project: providing services to taxonomists for standard genome sequencing and annotation.</title>
        <authorList>
            <consortium name="The Broad Institute Genomics Platform"/>
            <consortium name="The Broad Institute Genome Sequencing Center for Infectious Disease"/>
            <person name="Wu L."/>
            <person name="Ma J."/>
        </authorList>
    </citation>
    <scope>NUCLEOTIDE SEQUENCE [LARGE SCALE GENOMIC DNA]</scope>
    <source>
        <strain evidence="9">JCM 17906</strain>
    </source>
</reference>